<keyword evidence="3" id="KW-0067">ATP-binding</keyword>
<feature type="region of interest" description="Disordered" evidence="2">
    <location>
        <begin position="487"/>
        <end position="511"/>
    </location>
</feature>
<dbReference type="KEGG" id="ptes:JQU52_10970"/>
<feature type="coiled-coil region" evidence="1">
    <location>
        <begin position="376"/>
        <end position="442"/>
    </location>
</feature>
<feature type="compositionally biased region" description="Low complexity" evidence="2">
    <location>
        <begin position="686"/>
        <end position="704"/>
    </location>
</feature>
<keyword evidence="3" id="KW-0547">Nucleotide-binding</keyword>
<feature type="coiled-coil region" evidence="1">
    <location>
        <begin position="280"/>
        <end position="346"/>
    </location>
</feature>
<evidence type="ECO:0000256" key="1">
    <source>
        <dbReference type="SAM" id="Coils"/>
    </source>
</evidence>
<gene>
    <name evidence="3" type="ORF">JQU52_10970</name>
</gene>
<organism evidence="3 4">
    <name type="scientific">Paralysiella testudinis</name>
    <dbReference type="NCBI Taxonomy" id="2809020"/>
    <lineage>
        <taxon>Bacteria</taxon>
        <taxon>Pseudomonadati</taxon>
        <taxon>Pseudomonadota</taxon>
        <taxon>Betaproteobacteria</taxon>
        <taxon>Neisseriales</taxon>
        <taxon>Neisseriaceae</taxon>
        <taxon>Paralysiella</taxon>
    </lineage>
</organism>
<keyword evidence="4" id="KW-1185">Reference proteome</keyword>
<protein>
    <submittedName>
        <fullName evidence="3">ATP-binding protein</fullName>
    </submittedName>
</protein>
<dbReference type="Proteomes" id="UP000653156">
    <property type="component" value="Chromosome"/>
</dbReference>
<evidence type="ECO:0000256" key="2">
    <source>
        <dbReference type="SAM" id="MobiDB-lite"/>
    </source>
</evidence>
<dbReference type="GO" id="GO:0005524">
    <property type="term" value="F:ATP binding"/>
    <property type="evidence" value="ECO:0007669"/>
    <property type="project" value="UniProtKB-KW"/>
</dbReference>
<feature type="coiled-coil region" evidence="1">
    <location>
        <begin position="775"/>
        <end position="854"/>
    </location>
</feature>
<accession>A0A892ZI75</accession>
<name>A0A892ZI75_9NEIS</name>
<dbReference type="InterPro" id="IPR021979">
    <property type="entry name" value="DUF3584"/>
</dbReference>
<feature type="compositionally biased region" description="Basic and acidic residues" evidence="2">
    <location>
        <begin position="502"/>
        <end position="511"/>
    </location>
</feature>
<dbReference type="Pfam" id="PF12128">
    <property type="entry name" value="DUF3584"/>
    <property type="match status" value="1"/>
</dbReference>
<evidence type="ECO:0000313" key="4">
    <source>
        <dbReference type="Proteomes" id="UP000653156"/>
    </source>
</evidence>
<proteinExistence type="predicted"/>
<dbReference type="EMBL" id="CP069798">
    <property type="protein sequence ID" value="QRQ81234.1"/>
    <property type="molecule type" value="Genomic_DNA"/>
</dbReference>
<evidence type="ECO:0000313" key="3">
    <source>
        <dbReference type="EMBL" id="QRQ81234.1"/>
    </source>
</evidence>
<keyword evidence="1" id="KW-0175">Coiled coil</keyword>
<reference evidence="3" key="1">
    <citation type="submission" date="2021-02" db="EMBL/GenBank/DDBJ databases">
        <title>Neisseriaceae sp. 26B isolated from the cloaca of a Common Toad-headed Turtle (Mesoclemmys nasuta).</title>
        <authorList>
            <person name="Spergser J."/>
            <person name="Busse H.-J."/>
        </authorList>
    </citation>
    <scope>NUCLEOTIDE SEQUENCE</scope>
    <source>
        <strain evidence="3">26B</strain>
    </source>
</reference>
<feature type="region of interest" description="Disordered" evidence="2">
    <location>
        <begin position="682"/>
        <end position="704"/>
    </location>
</feature>
<dbReference type="RefSeq" id="WP_230338523.1">
    <property type="nucleotide sequence ID" value="NZ_CP069798.1"/>
</dbReference>
<sequence length="1221" mass="140012">MHYSLQNIILHHSYFRHKRVKIPCFGHTNNTGDNGAGKTSALQLIPVFYGYPPESFMSRAAGKDSFLDYYLPHTHSMIVFEYQRPGGMCCAILYRHPHSPKLIYRFASGAADQTLFTDNTADHFSQNGTTADLFKLLEKQEIYVSGQIGTISDYAAVLGNTQARLRRSQDKRLSIYARDFSLCPAGTQMQHIGELTGVLLNTGQLLNQLRRMLATTLMATISINKKPLHDKNSRLPETIRSLHLLTQEKTKLEQGVIEAKAMRNTLNDLAVQRHQAYRLSSRIQTEENRLNAEKEQLKEQNQTLESLFTQQLSIFAEEKATQEGCLKSTQKQLKMLNKQQENYRRDNMAGQERELANLSQYEDEYQAAYRFYNTLHESERLIIENFQRNCREVEQQAGKQKNALLQQQKSEQQKFRQTQTRLQEALEKLRQQERQEEGCLKAQHQQEAMVLIQARSDTKAAIGPAVLPTPEEAEELSDYNNQINQAETQQHHAARAAATAEQQHRQAEQSHKTAVAVCEETEGHIRRLDQEQQKLREILFGEGNLLSFLRQSGTDWHQDIAKIINPDLLLHKSLQPQWHANQHNFYGLSIDTRQLALPAEAADEATQQQRWNRLQEKMGLLQRQLTEQQNTAAALFQAAANAQTAWTQKTIAASRAEQHTLSLKQALNQAKIRHVQTANERRQAAEETAQQAETDLEQQQQQHQQAQADLQHKFFIKQQQFQAQITQTKDEFDAILVDFDERNAAIEQHTEAQIAALSHSRDRALATEGVDPKTLKQAEQKLQAVETKIERIKKTRESVYRYQQWLANEWPQHNHLIEEAEAQEIALAHLQSQIENLRNQHTQAQRQITQKQQILNQKAARHSQQQDMLKTLLHKLNDTLSTDLTDETSKNTEQTELDKLPFDAFTATVQNSLVRQQEQEKTLKQAVLAANTALQHGDLAQAWQDRMAAYHHFPFGTLPYNLAAMDQIAEMLQYDIPQTISSNIQTFRSVADGIHNYYQDLQNFNHQVQRLSKRLSAQINAEHGFPALSDIQIRLTSAIEDESLYNGLKIFAHKWEDESEPNRLPEDKMLEAFTNALHILEHSNINTEQTASLIHLEISCKEQGRPFVLSHHTNLKKSSSEGISTLLTVVLFASLTRYLCPDPDTVIHWPLDELGRLSSGNIRLLFEFMDKQHIRLFCAQPELNALLSNLFVCKNDIDRNIGVVHYQAAKRSANPLLEHPQ</sequence>
<dbReference type="AlphaFoldDB" id="A0A892ZI75"/>